<protein>
    <submittedName>
        <fullName evidence="3">PRC-barrel domain containing protein</fullName>
    </submittedName>
</protein>
<dbReference type="Gene3D" id="2.30.30.240">
    <property type="entry name" value="PRC-barrel domain"/>
    <property type="match status" value="2"/>
</dbReference>
<dbReference type="EMBL" id="QFWV02000005">
    <property type="protein sequence ID" value="RKF06920.1"/>
    <property type="molecule type" value="Genomic_DNA"/>
</dbReference>
<dbReference type="InterPro" id="IPR011033">
    <property type="entry name" value="PRC_barrel-like_sf"/>
</dbReference>
<accession>A0A3A8AGY9</accession>
<dbReference type="InterPro" id="IPR027275">
    <property type="entry name" value="PRC-brl_dom"/>
</dbReference>
<proteinExistence type="predicted"/>
<gene>
    <name evidence="3" type="ORF">DEM25_009785</name>
</gene>
<dbReference type="Pfam" id="PF05239">
    <property type="entry name" value="PRC"/>
    <property type="match status" value="2"/>
</dbReference>
<dbReference type="OrthoDB" id="7876889at2"/>
<dbReference type="AlphaFoldDB" id="A0A3A8AGY9"/>
<keyword evidence="4" id="KW-1185">Reference proteome</keyword>
<reference evidence="3 4" key="1">
    <citation type="journal article" date="2018" name="Int. J. Syst. Bacteriol.">
        <title>Oceaniradius stylonemae gen. nov., sp. nov., isolated from a red alga, Stylonema cornu-cervi.</title>
        <authorList>
            <person name="Jeong S."/>
        </authorList>
    </citation>
    <scope>NUCLEOTIDE SEQUENCE [LARGE SCALE GENOMIC DNA]</scope>
    <source>
        <strain evidence="3 4">StC1</strain>
    </source>
</reference>
<organism evidence="3 4">
    <name type="scientific">Oceaniradius stylonematis</name>
    <dbReference type="NCBI Taxonomy" id="2184161"/>
    <lineage>
        <taxon>Bacteria</taxon>
        <taxon>Pseudomonadati</taxon>
        <taxon>Pseudomonadota</taxon>
        <taxon>Alphaproteobacteria</taxon>
        <taxon>Hyphomicrobiales</taxon>
        <taxon>Ahrensiaceae</taxon>
        <taxon>Oceaniradius</taxon>
    </lineage>
</organism>
<feature type="domain" description="PRC-barrel" evidence="2">
    <location>
        <begin position="53"/>
        <end position="115"/>
    </location>
</feature>
<dbReference type="PANTHER" id="PTHR36505:SF1">
    <property type="entry name" value="BLR1072 PROTEIN"/>
    <property type="match status" value="1"/>
</dbReference>
<evidence type="ECO:0000256" key="1">
    <source>
        <dbReference type="SAM" id="SignalP"/>
    </source>
</evidence>
<comment type="caution">
    <text evidence="3">The sequence shown here is derived from an EMBL/GenBank/DDBJ whole genome shotgun (WGS) entry which is preliminary data.</text>
</comment>
<sequence>MLKRLMTTTTALVTLGSAAAFAAEAGTDATRGVFDREMAADASTFYDADAAHMLATNLIGSYIYNGTGDDAESIGDVNDVVFSTSGDVMAVIAGVGGFLGIGEKEVAISIDQLSWRAGPDGERWLVGDLTDEQLNEAPGFDRSVLTNREQAMMTDDRGAEEETMAAADANAEAENMTETETAAESDPMPDTETAMAGDDRDYVPIVEASFEADRLIGMDVHGANDEDVGEVGDVLIGGDGQVQAVIIDVGGFLGLGEKPVAVSLENLMIARAEGAFDWSVIKTSLTAEQLESHQAFSRSGYENDPDAVILVAPAM</sequence>
<evidence type="ECO:0000313" key="3">
    <source>
        <dbReference type="EMBL" id="RKF06920.1"/>
    </source>
</evidence>
<evidence type="ECO:0000313" key="4">
    <source>
        <dbReference type="Proteomes" id="UP000246132"/>
    </source>
</evidence>
<dbReference type="PANTHER" id="PTHR36505">
    <property type="entry name" value="BLR1072 PROTEIN"/>
    <property type="match status" value="1"/>
</dbReference>
<keyword evidence="1" id="KW-0732">Signal</keyword>
<dbReference type="RefSeq" id="WP_109766528.1">
    <property type="nucleotide sequence ID" value="NZ_CP159474.1"/>
</dbReference>
<dbReference type="SUPFAM" id="SSF50346">
    <property type="entry name" value="PRC-barrel domain"/>
    <property type="match status" value="2"/>
</dbReference>
<evidence type="ECO:0000259" key="2">
    <source>
        <dbReference type="Pfam" id="PF05239"/>
    </source>
</evidence>
<feature type="signal peptide" evidence="1">
    <location>
        <begin position="1"/>
        <end position="22"/>
    </location>
</feature>
<dbReference type="Proteomes" id="UP000246132">
    <property type="component" value="Unassembled WGS sequence"/>
</dbReference>
<feature type="domain" description="PRC-barrel" evidence="2">
    <location>
        <begin position="209"/>
        <end position="265"/>
    </location>
</feature>
<feature type="chain" id="PRO_5018767740" evidence="1">
    <location>
        <begin position="23"/>
        <end position="315"/>
    </location>
</feature>
<name>A0A3A8AGY9_9HYPH</name>